<feature type="domain" description="DUF1648" evidence="2">
    <location>
        <begin position="13"/>
        <end position="59"/>
    </location>
</feature>
<feature type="transmembrane region" description="Helical" evidence="1">
    <location>
        <begin position="51"/>
        <end position="69"/>
    </location>
</feature>
<evidence type="ECO:0000259" key="2">
    <source>
        <dbReference type="Pfam" id="PF07853"/>
    </source>
</evidence>
<dbReference type="InterPro" id="IPR012867">
    <property type="entry name" value="DUF1648"/>
</dbReference>
<name>A0A1B8ZV97_9FLAO</name>
<keyword evidence="1" id="KW-0812">Transmembrane</keyword>
<dbReference type="AlphaFoldDB" id="A0A1B8ZV97"/>
<organism evidence="3 4">
    <name type="scientific">Chryseobacterium arthrosphaerae</name>
    <dbReference type="NCBI Taxonomy" id="651561"/>
    <lineage>
        <taxon>Bacteria</taxon>
        <taxon>Pseudomonadati</taxon>
        <taxon>Bacteroidota</taxon>
        <taxon>Flavobacteriia</taxon>
        <taxon>Flavobacteriales</taxon>
        <taxon>Weeksellaceae</taxon>
        <taxon>Chryseobacterium group</taxon>
        <taxon>Chryseobacterium</taxon>
    </lineage>
</organism>
<dbReference type="GeneID" id="78303319"/>
<evidence type="ECO:0000313" key="3">
    <source>
        <dbReference type="EMBL" id="OCA75515.1"/>
    </source>
</evidence>
<dbReference type="STRING" id="651561.BBI00_14790"/>
<sequence length="156" mass="17667">MKASRILLMVNILLLIVIWIFTGIKYAELPEIIPTHFDFQGNVDGESEKSMIWILPCIAAFISFVFWGVPKNPNSPLVNVPDSFRNKETLELYMFSLQFPVMLLFLDIVVESIRIAEGKQTELSNAVFFILALLFIVLGVGMVKAIQEGKKQKSDD</sequence>
<gene>
    <name evidence="3" type="ORF">BBI00_14790</name>
</gene>
<dbReference type="OrthoDB" id="9808690at2"/>
<feature type="transmembrane region" description="Helical" evidence="1">
    <location>
        <begin position="126"/>
        <end position="146"/>
    </location>
</feature>
<reference evidence="4" key="1">
    <citation type="submission" date="2016-07" db="EMBL/GenBank/DDBJ databases">
        <authorList>
            <person name="Florea S."/>
            <person name="Webb J.S."/>
            <person name="Jaromczyk J."/>
            <person name="Schardl C.L."/>
        </authorList>
    </citation>
    <scope>NUCLEOTIDE SEQUENCE [LARGE SCALE GENOMIC DNA]</scope>
    <source>
        <strain evidence="4">CC-VM-7</strain>
    </source>
</reference>
<feature type="transmembrane region" description="Helical" evidence="1">
    <location>
        <begin position="7"/>
        <end position="27"/>
    </location>
</feature>
<dbReference type="Pfam" id="PF07853">
    <property type="entry name" value="DUF1648"/>
    <property type="match status" value="1"/>
</dbReference>
<proteinExistence type="predicted"/>
<keyword evidence="1" id="KW-0472">Membrane</keyword>
<dbReference type="PANTHER" id="PTHR37810:SF5">
    <property type="entry name" value="IMMUNITY PROTEIN SDPI"/>
    <property type="match status" value="1"/>
</dbReference>
<dbReference type="RefSeq" id="WP_083988512.1">
    <property type="nucleotide sequence ID" value="NZ_CP033811.1"/>
</dbReference>
<comment type="caution">
    <text evidence="3">The sequence shown here is derived from an EMBL/GenBank/DDBJ whole genome shotgun (WGS) entry which is preliminary data.</text>
</comment>
<accession>A0A1B8ZV97</accession>
<dbReference type="EMBL" id="MAYG01000001">
    <property type="protein sequence ID" value="OCA75515.1"/>
    <property type="molecule type" value="Genomic_DNA"/>
</dbReference>
<dbReference type="PANTHER" id="PTHR37810">
    <property type="entry name" value="IMMUNITY PROTEIN SDPI"/>
    <property type="match status" value="1"/>
</dbReference>
<protein>
    <recommendedName>
        <fullName evidence="2">DUF1648 domain-containing protein</fullName>
    </recommendedName>
</protein>
<evidence type="ECO:0000256" key="1">
    <source>
        <dbReference type="SAM" id="Phobius"/>
    </source>
</evidence>
<evidence type="ECO:0000313" key="4">
    <source>
        <dbReference type="Proteomes" id="UP000093432"/>
    </source>
</evidence>
<dbReference type="GO" id="GO:0009636">
    <property type="term" value="P:response to toxic substance"/>
    <property type="evidence" value="ECO:0007669"/>
    <property type="project" value="TreeGrafter"/>
</dbReference>
<dbReference type="KEGG" id="carh:EGY05_19340"/>
<keyword evidence="1" id="KW-1133">Transmembrane helix</keyword>
<dbReference type="Proteomes" id="UP000093432">
    <property type="component" value="Unassembled WGS sequence"/>
</dbReference>
<feature type="transmembrane region" description="Helical" evidence="1">
    <location>
        <begin position="90"/>
        <end position="106"/>
    </location>
</feature>